<reference evidence="1 2" key="2">
    <citation type="journal article" date="2022" name="Mol. Ecol. Resour.">
        <title>The genomes of chicory, endive, great burdock and yacon provide insights into Asteraceae paleo-polyploidization history and plant inulin production.</title>
        <authorList>
            <person name="Fan W."/>
            <person name="Wang S."/>
            <person name="Wang H."/>
            <person name="Wang A."/>
            <person name="Jiang F."/>
            <person name="Liu H."/>
            <person name="Zhao H."/>
            <person name="Xu D."/>
            <person name="Zhang Y."/>
        </authorList>
    </citation>
    <scope>NUCLEOTIDE SEQUENCE [LARGE SCALE GENOMIC DNA]</scope>
    <source>
        <strain evidence="2">cv. Punajuju</strain>
        <tissue evidence="1">Leaves</tissue>
    </source>
</reference>
<gene>
    <name evidence="1" type="ORF">L2E82_28042</name>
</gene>
<proteinExistence type="predicted"/>
<evidence type="ECO:0000313" key="1">
    <source>
        <dbReference type="EMBL" id="KAI3738024.1"/>
    </source>
</evidence>
<sequence>MRVKSKQQSVEKRVIENYAVASVMQENGGVGGEKMKTRCECRGEAGVKRWSRLLHSSLVNSHFADTLYGSSMDPDAARTARESLELVFQMSNILDTGLDRHTLSVLIALCDLGLNPEALAAVVKEFRRDPPLTSSTPPTPSVP</sequence>
<evidence type="ECO:0000313" key="2">
    <source>
        <dbReference type="Proteomes" id="UP001055811"/>
    </source>
</evidence>
<name>A0ACB9CUP5_CICIN</name>
<keyword evidence="2" id="KW-1185">Reference proteome</keyword>
<dbReference type="Proteomes" id="UP001055811">
    <property type="component" value="Linkage Group LG05"/>
</dbReference>
<protein>
    <submittedName>
        <fullName evidence="1">Uncharacterized protein</fullName>
    </submittedName>
</protein>
<reference evidence="2" key="1">
    <citation type="journal article" date="2022" name="Mol. Ecol. Resour.">
        <title>The genomes of chicory, endive, great burdock and yacon provide insights into Asteraceae palaeo-polyploidization history and plant inulin production.</title>
        <authorList>
            <person name="Fan W."/>
            <person name="Wang S."/>
            <person name="Wang H."/>
            <person name="Wang A."/>
            <person name="Jiang F."/>
            <person name="Liu H."/>
            <person name="Zhao H."/>
            <person name="Xu D."/>
            <person name="Zhang Y."/>
        </authorList>
    </citation>
    <scope>NUCLEOTIDE SEQUENCE [LARGE SCALE GENOMIC DNA]</scope>
    <source>
        <strain evidence="2">cv. Punajuju</strain>
    </source>
</reference>
<organism evidence="1 2">
    <name type="scientific">Cichorium intybus</name>
    <name type="common">Chicory</name>
    <dbReference type="NCBI Taxonomy" id="13427"/>
    <lineage>
        <taxon>Eukaryota</taxon>
        <taxon>Viridiplantae</taxon>
        <taxon>Streptophyta</taxon>
        <taxon>Embryophyta</taxon>
        <taxon>Tracheophyta</taxon>
        <taxon>Spermatophyta</taxon>
        <taxon>Magnoliopsida</taxon>
        <taxon>eudicotyledons</taxon>
        <taxon>Gunneridae</taxon>
        <taxon>Pentapetalae</taxon>
        <taxon>asterids</taxon>
        <taxon>campanulids</taxon>
        <taxon>Asterales</taxon>
        <taxon>Asteraceae</taxon>
        <taxon>Cichorioideae</taxon>
        <taxon>Cichorieae</taxon>
        <taxon>Cichoriinae</taxon>
        <taxon>Cichorium</taxon>
    </lineage>
</organism>
<dbReference type="EMBL" id="CM042013">
    <property type="protein sequence ID" value="KAI3738024.1"/>
    <property type="molecule type" value="Genomic_DNA"/>
</dbReference>
<accession>A0ACB9CUP5</accession>
<comment type="caution">
    <text evidence="1">The sequence shown here is derived from an EMBL/GenBank/DDBJ whole genome shotgun (WGS) entry which is preliminary data.</text>
</comment>